<reference evidence="1 2" key="1">
    <citation type="submission" date="2024-09" db="EMBL/GenBank/DDBJ databases">
        <authorList>
            <person name="Sun Q."/>
            <person name="Mori K."/>
        </authorList>
    </citation>
    <scope>NUCLEOTIDE SEQUENCE [LARGE SCALE GENOMIC DNA]</scope>
    <source>
        <strain evidence="1 2">JCM 11683</strain>
    </source>
</reference>
<sequence>MDATQRRSVATVMLNDIREHLSELARILQAAPREGQDVAAGAVAIAGLASTLVVAESVIYVIYDGDPVDAEIIDTLVSFRRIVDEWREVLGDGGT</sequence>
<keyword evidence="2" id="KW-1185">Reference proteome</keyword>
<evidence type="ECO:0000313" key="1">
    <source>
        <dbReference type="EMBL" id="MFB9776169.1"/>
    </source>
</evidence>
<dbReference type="Proteomes" id="UP001589707">
    <property type="component" value="Unassembled WGS sequence"/>
</dbReference>
<comment type="caution">
    <text evidence="1">The sequence shown here is derived from an EMBL/GenBank/DDBJ whole genome shotgun (WGS) entry which is preliminary data.</text>
</comment>
<gene>
    <name evidence="1" type="ORF">ACFFN1_07100</name>
</gene>
<accession>A0ABV5X1G9</accession>
<organism evidence="1 2">
    <name type="scientific">Brevibacterium otitidis</name>
    <dbReference type="NCBI Taxonomy" id="53364"/>
    <lineage>
        <taxon>Bacteria</taxon>
        <taxon>Bacillati</taxon>
        <taxon>Actinomycetota</taxon>
        <taxon>Actinomycetes</taxon>
        <taxon>Micrococcales</taxon>
        <taxon>Brevibacteriaceae</taxon>
        <taxon>Brevibacterium</taxon>
    </lineage>
</organism>
<proteinExistence type="predicted"/>
<name>A0ABV5X1G9_9MICO</name>
<dbReference type="EMBL" id="JBHMAU010000046">
    <property type="protein sequence ID" value="MFB9776169.1"/>
    <property type="molecule type" value="Genomic_DNA"/>
</dbReference>
<protein>
    <submittedName>
        <fullName evidence="1">Uncharacterized protein</fullName>
    </submittedName>
</protein>
<evidence type="ECO:0000313" key="2">
    <source>
        <dbReference type="Proteomes" id="UP001589707"/>
    </source>
</evidence>
<dbReference type="RefSeq" id="WP_376839925.1">
    <property type="nucleotide sequence ID" value="NZ_JBHMAU010000046.1"/>
</dbReference>